<comment type="caution">
    <text evidence="1">The sequence shown here is derived from an EMBL/GenBank/DDBJ whole genome shotgun (WGS) entry which is preliminary data.</text>
</comment>
<dbReference type="GO" id="GO:0016787">
    <property type="term" value="F:hydrolase activity"/>
    <property type="evidence" value="ECO:0007669"/>
    <property type="project" value="UniProtKB-KW"/>
</dbReference>
<dbReference type="InterPro" id="IPR011697">
    <property type="entry name" value="Peptidase_C26"/>
</dbReference>
<dbReference type="PROSITE" id="PS51273">
    <property type="entry name" value="GATASE_TYPE_1"/>
    <property type="match status" value="1"/>
</dbReference>
<gene>
    <name evidence="1" type="ORF">ACI2L5_54370</name>
</gene>
<feature type="non-terminal residue" evidence="1">
    <location>
        <position position="1"/>
    </location>
</feature>
<evidence type="ECO:0000313" key="2">
    <source>
        <dbReference type="Proteomes" id="UP001620295"/>
    </source>
</evidence>
<dbReference type="SUPFAM" id="SSF52317">
    <property type="entry name" value="Class I glutamine amidotransferase-like"/>
    <property type="match status" value="1"/>
</dbReference>
<evidence type="ECO:0000313" key="1">
    <source>
        <dbReference type="EMBL" id="MFK4273761.1"/>
    </source>
</evidence>
<dbReference type="InterPro" id="IPR029062">
    <property type="entry name" value="Class_I_gatase-like"/>
</dbReference>
<organism evidence="1 2">
    <name type="scientific">Streptomyces milbemycinicus</name>
    <dbReference type="NCBI Taxonomy" id="476552"/>
    <lineage>
        <taxon>Bacteria</taxon>
        <taxon>Bacillati</taxon>
        <taxon>Actinomycetota</taxon>
        <taxon>Actinomycetes</taxon>
        <taxon>Kitasatosporales</taxon>
        <taxon>Streptomycetaceae</taxon>
        <taxon>Streptomyces</taxon>
    </lineage>
</organism>
<dbReference type="Pfam" id="PF07722">
    <property type="entry name" value="Peptidase_C26"/>
    <property type="match status" value="1"/>
</dbReference>
<dbReference type="Proteomes" id="UP001620295">
    <property type="component" value="Unassembled WGS sequence"/>
</dbReference>
<keyword evidence="2" id="KW-1185">Reference proteome</keyword>
<keyword evidence="1" id="KW-0378">Hydrolase</keyword>
<proteinExistence type="predicted"/>
<reference evidence="1 2" key="1">
    <citation type="submission" date="2024-11" db="EMBL/GenBank/DDBJ databases">
        <title>The Natural Products Discovery Center: Release of the First 8490 Sequenced Strains for Exploring Actinobacteria Biosynthetic Diversity.</title>
        <authorList>
            <person name="Kalkreuter E."/>
            <person name="Kautsar S.A."/>
            <person name="Yang D."/>
            <person name="Bader C.D."/>
            <person name="Teijaro C.N."/>
            <person name="Fluegel L."/>
            <person name="Davis C.M."/>
            <person name="Simpson J.R."/>
            <person name="Lauterbach L."/>
            <person name="Steele A.D."/>
            <person name="Gui C."/>
            <person name="Meng S."/>
            <person name="Li G."/>
            <person name="Viehrig K."/>
            <person name="Ye F."/>
            <person name="Su P."/>
            <person name="Kiefer A.F."/>
            <person name="Nichols A."/>
            <person name="Cepeda A.J."/>
            <person name="Yan W."/>
            <person name="Fan B."/>
            <person name="Jiang Y."/>
            <person name="Adhikari A."/>
            <person name="Zheng C.-J."/>
            <person name="Schuster L."/>
            <person name="Cowan T.M."/>
            <person name="Smanski M.J."/>
            <person name="Chevrette M.G."/>
            <person name="De Carvalho L.P.S."/>
            <person name="Shen B."/>
        </authorList>
    </citation>
    <scope>NUCLEOTIDE SEQUENCE [LARGE SCALE GENOMIC DNA]</scope>
    <source>
        <strain evidence="1 2">NPDC020863</strain>
    </source>
</reference>
<accession>A0ABW8MB87</accession>
<dbReference type="RefSeq" id="WP_404749519.1">
    <property type="nucleotide sequence ID" value="NZ_JBJDQH010000320.1"/>
</dbReference>
<dbReference type="Gene3D" id="3.40.50.880">
    <property type="match status" value="1"/>
</dbReference>
<sequence length="57" mass="5776">VARLGEGLIPSAHATDDGPVEAVELPGAEAFVLGVQWHPEAGDDVRVMRALVAAASG</sequence>
<dbReference type="EMBL" id="JBJDQH010000320">
    <property type="protein sequence ID" value="MFK4273761.1"/>
    <property type="molecule type" value="Genomic_DNA"/>
</dbReference>
<protein>
    <submittedName>
        <fullName evidence="1">Gamma-glutamyl-gamma-aminobutyrate hydrolase family protein</fullName>
    </submittedName>
</protein>
<name>A0ABW8MB87_9ACTN</name>